<protein>
    <submittedName>
        <fullName evidence="2">Uncharacterized protein</fullName>
    </submittedName>
</protein>
<feature type="region of interest" description="Disordered" evidence="1">
    <location>
        <begin position="1"/>
        <end position="28"/>
    </location>
</feature>
<name>A0AAN8K979_PATCE</name>
<sequence length="147" mass="17372">MYKDDSIKSMERRRRGSGEKRIIQGENTRRPENWKEFLGNDDNKQQLIALLLKIWSTPECSRKLQKKEVIAICEEKAYILTSDGKTVEKSEILSLESDQVETDTRVVLYYSFTEQEKKPVRTSQESRQRHIFHLALLRTQLQHPYSV</sequence>
<proteinExistence type="predicted"/>
<accession>A0AAN8K979</accession>
<dbReference type="EMBL" id="JAZGQO010000002">
    <property type="protein sequence ID" value="KAK6190948.1"/>
    <property type="molecule type" value="Genomic_DNA"/>
</dbReference>
<keyword evidence="3" id="KW-1185">Reference proteome</keyword>
<dbReference type="AlphaFoldDB" id="A0AAN8K979"/>
<evidence type="ECO:0000313" key="3">
    <source>
        <dbReference type="Proteomes" id="UP001347796"/>
    </source>
</evidence>
<comment type="caution">
    <text evidence="2">The sequence shown here is derived from an EMBL/GenBank/DDBJ whole genome shotgun (WGS) entry which is preliminary data.</text>
</comment>
<evidence type="ECO:0000313" key="2">
    <source>
        <dbReference type="EMBL" id="KAK6190948.1"/>
    </source>
</evidence>
<reference evidence="2 3" key="1">
    <citation type="submission" date="2024-01" db="EMBL/GenBank/DDBJ databases">
        <title>The genome of the rayed Mediterranean limpet Patella caerulea (Linnaeus, 1758).</title>
        <authorList>
            <person name="Anh-Thu Weber A."/>
            <person name="Halstead-Nussloch G."/>
        </authorList>
    </citation>
    <scope>NUCLEOTIDE SEQUENCE [LARGE SCALE GENOMIC DNA]</scope>
    <source>
        <strain evidence="2">AATW-2023a</strain>
        <tissue evidence="2">Whole specimen</tissue>
    </source>
</reference>
<dbReference type="Proteomes" id="UP001347796">
    <property type="component" value="Unassembled WGS sequence"/>
</dbReference>
<gene>
    <name evidence="2" type="ORF">SNE40_002706</name>
</gene>
<organism evidence="2 3">
    <name type="scientific">Patella caerulea</name>
    <name type="common">Rayed Mediterranean limpet</name>
    <dbReference type="NCBI Taxonomy" id="87958"/>
    <lineage>
        <taxon>Eukaryota</taxon>
        <taxon>Metazoa</taxon>
        <taxon>Spiralia</taxon>
        <taxon>Lophotrochozoa</taxon>
        <taxon>Mollusca</taxon>
        <taxon>Gastropoda</taxon>
        <taxon>Patellogastropoda</taxon>
        <taxon>Patelloidea</taxon>
        <taxon>Patellidae</taxon>
        <taxon>Patella</taxon>
    </lineage>
</organism>
<evidence type="ECO:0000256" key="1">
    <source>
        <dbReference type="SAM" id="MobiDB-lite"/>
    </source>
</evidence>